<dbReference type="Pfam" id="PF00172">
    <property type="entry name" value="Zn_clus"/>
    <property type="match status" value="1"/>
</dbReference>
<evidence type="ECO:0000256" key="4">
    <source>
        <dbReference type="ARBA" id="ARBA00023015"/>
    </source>
</evidence>
<keyword evidence="6" id="KW-0804">Transcription</keyword>
<keyword evidence="5" id="KW-0238">DNA-binding</keyword>
<feature type="region of interest" description="Disordered" evidence="8">
    <location>
        <begin position="68"/>
        <end position="133"/>
    </location>
</feature>
<keyword evidence="4" id="KW-0805">Transcription regulation</keyword>
<keyword evidence="3" id="KW-0862">Zinc</keyword>
<comment type="subcellular location">
    <subcellularLocation>
        <location evidence="1">Nucleus</location>
    </subcellularLocation>
</comment>
<dbReference type="STRING" id="655863.F0X797"/>
<dbReference type="HOGENOM" id="CLU_012101_0_0_1"/>
<dbReference type="GO" id="GO:0008270">
    <property type="term" value="F:zinc ion binding"/>
    <property type="evidence" value="ECO:0007669"/>
    <property type="project" value="InterPro"/>
</dbReference>
<evidence type="ECO:0000256" key="2">
    <source>
        <dbReference type="ARBA" id="ARBA00022723"/>
    </source>
</evidence>
<evidence type="ECO:0000256" key="5">
    <source>
        <dbReference type="ARBA" id="ARBA00023125"/>
    </source>
</evidence>
<evidence type="ECO:0000313" key="11">
    <source>
        <dbReference type="EMBL" id="EFX06280.1"/>
    </source>
</evidence>
<dbReference type="GO" id="GO:0045944">
    <property type="term" value="P:positive regulation of transcription by RNA polymerase II"/>
    <property type="evidence" value="ECO:0007669"/>
    <property type="project" value="TreeGrafter"/>
</dbReference>
<dbReference type="InterPro" id="IPR036864">
    <property type="entry name" value="Zn2-C6_fun-type_DNA-bd_sf"/>
</dbReference>
<proteinExistence type="predicted"/>
<dbReference type="InterPro" id="IPR052202">
    <property type="entry name" value="Yeast_MetPath_Reg"/>
</dbReference>
<feature type="compositionally biased region" description="Basic and acidic residues" evidence="8">
    <location>
        <begin position="95"/>
        <end position="109"/>
    </location>
</feature>
<keyword evidence="9" id="KW-1133">Transmembrane helix</keyword>
<keyword evidence="2" id="KW-0479">Metal-binding</keyword>
<keyword evidence="7" id="KW-0539">Nucleus</keyword>
<organism evidence="12">
    <name type="scientific">Grosmannia clavigera (strain kw1407 / UAMH 11150)</name>
    <name type="common">Blue stain fungus</name>
    <name type="synonym">Graphiocladiella clavigera</name>
    <dbReference type="NCBI Taxonomy" id="655863"/>
    <lineage>
        <taxon>Eukaryota</taxon>
        <taxon>Fungi</taxon>
        <taxon>Dikarya</taxon>
        <taxon>Ascomycota</taxon>
        <taxon>Pezizomycotina</taxon>
        <taxon>Sordariomycetes</taxon>
        <taxon>Sordariomycetidae</taxon>
        <taxon>Ophiostomatales</taxon>
        <taxon>Ophiostomataceae</taxon>
        <taxon>Leptographium</taxon>
    </lineage>
</organism>
<dbReference type="GO" id="GO:0006351">
    <property type="term" value="P:DNA-templated transcription"/>
    <property type="evidence" value="ECO:0007669"/>
    <property type="project" value="InterPro"/>
</dbReference>
<feature type="transmembrane region" description="Helical" evidence="9">
    <location>
        <begin position="567"/>
        <end position="586"/>
    </location>
</feature>
<dbReference type="AlphaFoldDB" id="F0X797"/>
<reference evidence="11 12" key="1">
    <citation type="journal article" date="2011" name="Proc. Natl. Acad. Sci. U.S.A.">
        <title>Genome and transcriptome analyses of the mountain pine beetle-fungal symbiont Grosmannia clavigera, a lodgepole pine pathogen.</title>
        <authorList>
            <person name="DiGuistini S."/>
            <person name="Wang Y."/>
            <person name="Liao N.Y."/>
            <person name="Taylor G."/>
            <person name="Tanguay P."/>
            <person name="Feau N."/>
            <person name="Henrissat B."/>
            <person name="Chan S.K."/>
            <person name="Hesse-Orce U."/>
            <person name="Alamouti S.M."/>
            <person name="Tsui C.K.M."/>
            <person name="Docking R.T."/>
            <person name="Levasseur A."/>
            <person name="Haridas S."/>
            <person name="Robertson G."/>
            <person name="Birol I."/>
            <person name="Holt R.A."/>
            <person name="Marra M.A."/>
            <person name="Hamelin R.C."/>
            <person name="Hirst M."/>
            <person name="Jones S.J.M."/>
            <person name="Bohlmann J."/>
            <person name="Breuil C."/>
        </authorList>
    </citation>
    <scope>NUCLEOTIDE SEQUENCE [LARGE SCALE GENOMIC DNA]</scope>
    <source>
        <strain evidence="12">kw1407 / UAMH 11150</strain>
    </source>
</reference>
<dbReference type="PANTHER" id="PTHR47782:SF12">
    <property type="entry name" value="ZN(II)2CYS6 TRANSCRIPTION FACTOR (EUROFUNG)"/>
    <property type="match status" value="1"/>
</dbReference>
<dbReference type="Proteomes" id="UP000007796">
    <property type="component" value="Unassembled WGS sequence"/>
</dbReference>
<dbReference type="CDD" id="cd00067">
    <property type="entry name" value="GAL4"/>
    <property type="match status" value="1"/>
</dbReference>
<dbReference type="SMART" id="SM00906">
    <property type="entry name" value="Fungal_trans"/>
    <property type="match status" value="1"/>
</dbReference>
<feature type="compositionally biased region" description="Basic and acidic residues" evidence="8">
    <location>
        <begin position="651"/>
        <end position="660"/>
    </location>
</feature>
<accession>F0X797</accession>
<dbReference type="eggNOG" id="ENOG502RUG6">
    <property type="taxonomic scope" value="Eukaryota"/>
</dbReference>
<dbReference type="PROSITE" id="PS50048">
    <property type="entry name" value="ZN2_CY6_FUNGAL_2"/>
    <property type="match status" value="1"/>
</dbReference>
<dbReference type="CDD" id="cd12148">
    <property type="entry name" value="fungal_TF_MHR"/>
    <property type="match status" value="1"/>
</dbReference>
<name>F0X797_GROCL</name>
<feature type="compositionally biased region" description="Low complexity" evidence="8">
    <location>
        <begin position="478"/>
        <end position="497"/>
    </location>
</feature>
<evidence type="ECO:0000256" key="9">
    <source>
        <dbReference type="SAM" id="Phobius"/>
    </source>
</evidence>
<dbReference type="EMBL" id="GL629729">
    <property type="protein sequence ID" value="EFX06280.1"/>
    <property type="molecule type" value="Genomic_DNA"/>
</dbReference>
<gene>
    <name evidence="11" type="ORF">CMQ_6601</name>
</gene>
<dbReference type="OrthoDB" id="25921at2759"/>
<protein>
    <submittedName>
        <fullName evidence="11">C6 zinc finger domain containing protein</fullName>
    </submittedName>
</protein>
<dbReference type="RefSeq" id="XP_014175762.1">
    <property type="nucleotide sequence ID" value="XM_014320287.1"/>
</dbReference>
<dbReference type="GO" id="GO:0000981">
    <property type="term" value="F:DNA-binding transcription factor activity, RNA polymerase II-specific"/>
    <property type="evidence" value="ECO:0007669"/>
    <property type="project" value="InterPro"/>
</dbReference>
<keyword evidence="9" id="KW-0812">Transmembrane</keyword>
<dbReference type="InParanoid" id="F0X797"/>
<evidence type="ECO:0000256" key="3">
    <source>
        <dbReference type="ARBA" id="ARBA00022833"/>
    </source>
</evidence>
<feature type="compositionally biased region" description="Pro residues" evidence="8">
    <location>
        <begin position="115"/>
        <end position="124"/>
    </location>
</feature>
<evidence type="ECO:0000256" key="1">
    <source>
        <dbReference type="ARBA" id="ARBA00004123"/>
    </source>
</evidence>
<evidence type="ECO:0000256" key="6">
    <source>
        <dbReference type="ARBA" id="ARBA00023163"/>
    </source>
</evidence>
<evidence type="ECO:0000256" key="7">
    <source>
        <dbReference type="ARBA" id="ARBA00023242"/>
    </source>
</evidence>
<dbReference type="GO" id="GO:0043565">
    <property type="term" value="F:sequence-specific DNA binding"/>
    <property type="evidence" value="ECO:0007669"/>
    <property type="project" value="TreeGrafter"/>
</dbReference>
<feature type="compositionally biased region" description="Low complexity" evidence="8">
    <location>
        <begin position="70"/>
        <end position="82"/>
    </location>
</feature>
<dbReference type="Pfam" id="PF04082">
    <property type="entry name" value="Fungal_trans"/>
    <property type="match status" value="1"/>
</dbReference>
<keyword evidence="9" id="KW-0472">Membrane</keyword>
<dbReference type="CDD" id="cd15485">
    <property type="entry name" value="ZIP_Cat8"/>
    <property type="match status" value="1"/>
</dbReference>
<keyword evidence="12" id="KW-1185">Reference proteome</keyword>
<dbReference type="Gene3D" id="4.10.240.10">
    <property type="entry name" value="Zn(2)-C6 fungal-type DNA-binding domain"/>
    <property type="match status" value="1"/>
</dbReference>
<dbReference type="SMART" id="SM00066">
    <property type="entry name" value="GAL4"/>
    <property type="match status" value="1"/>
</dbReference>
<dbReference type="GeneID" id="25980053"/>
<dbReference type="GO" id="GO:0005634">
    <property type="term" value="C:nucleus"/>
    <property type="evidence" value="ECO:0007669"/>
    <property type="project" value="UniProtKB-SubCell"/>
</dbReference>
<dbReference type="PROSITE" id="PS00463">
    <property type="entry name" value="ZN2_CY6_FUNGAL_1"/>
    <property type="match status" value="1"/>
</dbReference>
<evidence type="ECO:0000259" key="10">
    <source>
        <dbReference type="PROSITE" id="PS50048"/>
    </source>
</evidence>
<dbReference type="InterPro" id="IPR001138">
    <property type="entry name" value="Zn2Cys6_DnaBD"/>
</dbReference>
<sequence>MQACDRCHARKTRCDRRFPQCGACEKARVSCVHADKLRQRNIPRGYLDSMEATVRQLQEENRVLRQSLTASQAKAQGQGQAPQPVPSSPLGTLSSHEEDRQHRQNDGHPDQTPLPEGPISPPPSSVESGSPPENEFAVEVGYLSLIATGETRYLGSSSGLGLANIIGHMVTSQASMDSDGESAPSPLPPLHTVRPFIEAYFQHTHITFPLLHRPSFLATVDRIYGEPGFYERHPREAFVFDMVLAIGSSNFNRFDESAANSCRFFAVAQSKLGAMLSMDDSLTALKAILLISQHGIFSNLRDTSASIWHLVGVGARICIEQGLHLERRQLQQQQQQQQQNGSAHTRAVTLDEELRRRCFWSLYNLDRVVSFTLGRPVAIRDDEIDVPLPSPLDDACFSPDSSSSTDTAAHSPLHPSAVSPFLHLIRIRRISGQILTQFYNSRHHSNISMEDRRRIRRRFHADIDAWRDDTKHLLDVASSSTSSTSSSTPPSSNTTPTYKSSFLSLDWYNAVYSNAILLLYRPSPALPHPTMTLAPDDGRPELIELLNASRSSIESYSRLHQKRRLNYSWITLHGVFIAGLSYIYALGRLLRDPATFALVPELFSIVEVTRSCSNVLVAICERWNASRRSCDLFNKLSNAVIQDALNASSRQAREKDRDRYGSSCSRQSDPLARGHVHKPQAATTPYNNTASTASLDAVLDSQMQLDENFVMDEFRQFMGSLGAGHPGDAMPSEVIAGFLQDWPFDNPIVSSEGENESSMLSWDLSGS</sequence>
<feature type="domain" description="Zn(2)-C6 fungal-type" evidence="10">
    <location>
        <begin position="3"/>
        <end position="33"/>
    </location>
</feature>
<feature type="region of interest" description="Disordered" evidence="8">
    <location>
        <begin position="647"/>
        <end position="688"/>
    </location>
</feature>
<dbReference type="SUPFAM" id="SSF57701">
    <property type="entry name" value="Zn2/Cys6 DNA-binding domain"/>
    <property type="match status" value="1"/>
</dbReference>
<dbReference type="PANTHER" id="PTHR47782">
    <property type="entry name" value="ZN(II)2CYS6 TRANSCRIPTION FACTOR (EUROFUNG)-RELATED"/>
    <property type="match status" value="1"/>
</dbReference>
<dbReference type="InterPro" id="IPR007219">
    <property type="entry name" value="XnlR_reg_dom"/>
</dbReference>
<evidence type="ECO:0000313" key="12">
    <source>
        <dbReference type="Proteomes" id="UP000007796"/>
    </source>
</evidence>
<evidence type="ECO:0000256" key="8">
    <source>
        <dbReference type="SAM" id="MobiDB-lite"/>
    </source>
</evidence>
<feature type="region of interest" description="Disordered" evidence="8">
    <location>
        <begin position="477"/>
        <end position="497"/>
    </location>
</feature>